<organism evidence="1 2">
    <name type="scientific">Caligus rogercresseyi</name>
    <name type="common">Sea louse</name>
    <dbReference type="NCBI Taxonomy" id="217165"/>
    <lineage>
        <taxon>Eukaryota</taxon>
        <taxon>Metazoa</taxon>
        <taxon>Ecdysozoa</taxon>
        <taxon>Arthropoda</taxon>
        <taxon>Crustacea</taxon>
        <taxon>Multicrustacea</taxon>
        <taxon>Hexanauplia</taxon>
        <taxon>Copepoda</taxon>
        <taxon>Siphonostomatoida</taxon>
        <taxon>Caligidae</taxon>
        <taxon>Caligus</taxon>
    </lineage>
</organism>
<accession>A0A7T8GRG6</accession>
<name>A0A7T8GRG6_CALRO</name>
<dbReference type="Proteomes" id="UP000595437">
    <property type="component" value="Chromosome 15"/>
</dbReference>
<dbReference type="AlphaFoldDB" id="A0A7T8GRG6"/>
<proteinExistence type="predicted"/>
<evidence type="ECO:0000313" key="1">
    <source>
        <dbReference type="EMBL" id="QQP36380.1"/>
    </source>
</evidence>
<dbReference type="EMBL" id="CP045904">
    <property type="protein sequence ID" value="QQP36380.1"/>
    <property type="molecule type" value="Genomic_DNA"/>
</dbReference>
<reference evidence="2" key="1">
    <citation type="submission" date="2021-01" db="EMBL/GenBank/DDBJ databases">
        <title>Caligus Genome Assembly.</title>
        <authorList>
            <person name="Gallardo-Escarate C."/>
        </authorList>
    </citation>
    <scope>NUCLEOTIDE SEQUENCE [LARGE SCALE GENOMIC DNA]</scope>
</reference>
<protein>
    <submittedName>
        <fullName evidence="1">Uncharacterized protein</fullName>
    </submittedName>
</protein>
<keyword evidence="2" id="KW-1185">Reference proteome</keyword>
<gene>
    <name evidence="1" type="ORF">FKW44_021460</name>
</gene>
<sequence>MMAHKLRPTSIDIFVMDEYDKAEPYQMLLTYRLRNMETTVLMLSATNNMKVLEYFRMHKDAVLEVPISPRHPITEHEPVESGTC</sequence>
<evidence type="ECO:0000313" key="2">
    <source>
        <dbReference type="Proteomes" id="UP000595437"/>
    </source>
</evidence>